<keyword evidence="1" id="KW-0732">Signal</keyword>
<dbReference type="InterPro" id="IPR035940">
    <property type="entry name" value="CAP_sf"/>
</dbReference>
<accession>A0A0N4Y4L9</accession>
<dbReference type="AlphaFoldDB" id="A0A0N4Y4L9"/>
<dbReference type="Gene3D" id="3.40.33.10">
    <property type="entry name" value="CAP"/>
    <property type="match status" value="2"/>
</dbReference>
<evidence type="ECO:0000313" key="3">
    <source>
        <dbReference type="WBParaSite" id="NBR_0001085201-mRNA-1"/>
    </source>
</evidence>
<dbReference type="WBParaSite" id="NBR_0001085201-mRNA-1">
    <property type="protein sequence ID" value="NBR_0001085201-mRNA-1"/>
    <property type="gene ID" value="NBR_0001085201"/>
</dbReference>
<dbReference type="OMA" id="ANSENRY"/>
<dbReference type="InterPro" id="IPR014044">
    <property type="entry name" value="CAP_dom"/>
</dbReference>
<dbReference type="CDD" id="cd05380">
    <property type="entry name" value="CAP_euk"/>
    <property type="match status" value="2"/>
</dbReference>
<name>A0A0N4Y4L9_NIPBR</name>
<feature type="signal peptide" evidence="1">
    <location>
        <begin position="1"/>
        <end position="15"/>
    </location>
</feature>
<feature type="chain" id="PRO_5012904296" evidence="1">
    <location>
        <begin position="16"/>
        <end position="321"/>
    </location>
</feature>
<protein>
    <submittedName>
        <fullName evidence="3">SCP domain-containing protein</fullName>
    </submittedName>
</protein>
<proteinExistence type="predicted"/>
<evidence type="ECO:0000259" key="2">
    <source>
        <dbReference type="SMART" id="SM00198"/>
    </source>
</evidence>
<dbReference type="SMART" id="SM00198">
    <property type="entry name" value="SCP"/>
    <property type="match status" value="1"/>
</dbReference>
<evidence type="ECO:0000256" key="1">
    <source>
        <dbReference type="SAM" id="SignalP"/>
    </source>
</evidence>
<reference evidence="3" key="1">
    <citation type="submission" date="2017-02" db="UniProtKB">
        <authorList>
            <consortium name="WormBaseParasite"/>
        </authorList>
    </citation>
    <scope>IDENTIFICATION</scope>
</reference>
<dbReference type="SUPFAM" id="SSF55797">
    <property type="entry name" value="PR-1-like"/>
    <property type="match status" value="2"/>
</dbReference>
<dbReference type="Pfam" id="PF00188">
    <property type="entry name" value="CAP"/>
    <property type="match status" value="2"/>
</dbReference>
<organism evidence="3">
    <name type="scientific">Nippostrongylus brasiliensis</name>
    <name type="common">Rat hookworm</name>
    <dbReference type="NCBI Taxonomy" id="27835"/>
    <lineage>
        <taxon>Eukaryota</taxon>
        <taxon>Metazoa</taxon>
        <taxon>Ecdysozoa</taxon>
        <taxon>Nematoda</taxon>
        <taxon>Chromadorea</taxon>
        <taxon>Rhabditida</taxon>
        <taxon>Rhabditina</taxon>
        <taxon>Rhabditomorpha</taxon>
        <taxon>Strongyloidea</taxon>
        <taxon>Heligmosomidae</taxon>
        <taxon>Nippostrongylus</taxon>
    </lineage>
</organism>
<feature type="domain" description="SCP" evidence="2">
    <location>
        <begin position="28"/>
        <end position="182"/>
    </location>
</feature>
<sequence length="321" mass="36005">LQSLLLAVRLLPSAAQDTLCWFSNNDDTNRNTFLTTLNAARNNTALGYIPIANGRGYLPTTSNMNLLEYDCFLEAKAYQQVQGCKETETDDSVYFILGATQSGKCDILAEIASVVNQSFYESGLQIDTNPPRFWKAEQAKFAKIANADAGLVGCFQKYCGNDLHISCYFDKGSSIAQGNVYNKVTGTNVRQASRMSRMTYSCTLEQNAYDWARQCINKKSPGSDRYENIYAHTDTSLARREVARLAMERWWRQITNNGLPANHIFVDKKGTNMLSKIIYDEGRRWASLQHAVLLARSGMQPLRRKALFGGTLRLGLIHDGM</sequence>